<feature type="non-terminal residue" evidence="2">
    <location>
        <position position="1"/>
    </location>
</feature>
<dbReference type="AlphaFoldDB" id="A0A371FL44"/>
<reference evidence="2" key="1">
    <citation type="submission" date="2018-05" db="EMBL/GenBank/DDBJ databases">
        <title>Draft genome of Mucuna pruriens seed.</title>
        <authorList>
            <person name="Nnadi N.E."/>
            <person name="Vos R."/>
            <person name="Hasami M.H."/>
            <person name="Devisetty U.K."/>
            <person name="Aguiy J.C."/>
        </authorList>
    </citation>
    <scope>NUCLEOTIDE SEQUENCE [LARGE SCALE GENOMIC DNA]</scope>
    <source>
        <strain evidence="2">JCA_2017</strain>
    </source>
</reference>
<gene>
    <name evidence="2" type="ORF">CR513_40599</name>
</gene>
<feature type="compositionally biased region" description="Basic residues" evidence="1">
    <location>
        <begin position="302"/>
        <end position="311"/>
    </location>
</feature>
<dbReference type="Proteomes" id="UP000257109">
    <property type="component" value="Unassembled WGS sequence"/>
</dbReference>
<dbReference type="EMBL" id="QJKJ01008664">
    <property type="protein sequence ID" value="RDX79026.1"/>
    <property type="molecule type" value="Genomic_DNA"/>
</dbReference>
<protein>
    <submittedName>
        <fullName evidence="2">Uncharacterized protein</fullName>
    </submittedName>
</protein>
<evidence type="ECO:0000256" key="1">
    <source>
        <dbReference type="SAM" id="MobiDB-lite"/>
    </source>
</evidence>
<evidence type="ECO:0000313" key="3">
    <source>
        <dbReference type="Proteomes" id="UP000257109"/>
    </source>
</evidence>
<evidence type="ECO:0000313" key="2">
    <source>
        <dbReference type="EMBL" id="RDX79026.1"/>
    </source>
</evidence>
<keyword evidence="3" id="KW-1185">Reference proteome</keyword>
<comment type="caution">
    <text evidence="2">The sequence shown here is derived from an EMBL/GenBank/DDBJ whole genome shotgun (WGS) entry which is preliminary data.</text>
</comment>
<organism evidence="2 3">
    <name type="scientific">Mucuna pruriens</name>
    <name type="common">Velvet bean</name>
    <name type="synonym">Dolichos pruriens</name>
    <dbReference type="NCBI Taxonomy" id="157652"/>
    <lineage>
        <taxon>Eukaryota</taxon>
        <taxon>Viridiplantae</taxon>
        <taxon>Streptophyta</taxon>
        <taxon>Embryophyta</taxon>
        <taxon>Tracheophyta</taxon>
        <taxon>Spermatophyta</taxon>
        <taxon>Magnoliopsida</taxon>
        <taxon>eudicotyledons</taxon>
        <taxon>Gunneridae</taxon>
        <taxon>Pentapetalae</taxon>
        <taxon>rosids</taxon>
        <taxon>fabids</taxon>
        <taxon>Fabales</taxon>
        <taxon>Fabaceae</taxon>
        <taxon>Papilionoideae</taxon>
        <taxon>50 kb inversion clade</taxon>
        <taxon>NPAAA clade</taxon>
        <taxon>indigoferoid/millettioid clade</taxon>
        <taxon>Phaseoleae</taxon>
        <taxon>Mucuna</taxon>
    </lineage>
</organism>
<feature type="region of interest" description="Disordered" evidence="1">
    <location>
        <begin position="184"/>
        <end position="206"/>
    </location>
</feature>
<proteinExistence type="predicted"/>
<dbReference type="OrthoDB" id="2001402at2759"/>
<accession>A0A371FL44</accession>
<feature type="region of interest" description="Disordered" evidence="1">
    <location>
        <begin position="302"/>
        <end position="323"/>
    </location>
</feature>
<name>A0A371FL44_MUCPR</name>
<sequence>MRDDKNLSHNSRIECPNKRILINDPSTSNIDYANSFFHLGKSLIIEHLCCSSRERHMQRNEIRRGNGLVKAHKLHANGPSTVSRSIRVVSNDVHTKALGTTSDFRAHLPKSKHSKCLPNQGNSNILIPLPLPWINNHTINSIQQNSIIHISAKAISRNIQYKNWFHTNKTFPVQAYQRKRTRVGLGDVPGHSGEERDPVLGGGDGVGSGRIDDQAAMLGGGGQIDVIDSDAGSAYDLEPAGGGLEDLARDLGAAAHDERVAERDLCAEFLGTEVVGAIHVGEVLQKLQPCFAQLLRDQHRRLRVQPRRHEHHERPGAASLRAE</sequence>